<comment type="subcellular location">
    <subcellularLocation>
        <location evidence="1">Nucleus</location>
    </subcellularLocation>
</comment>
<dbReference type="PANTHER" id="PTHR15180:SF1">
    <property type="entry name" value="GENERAL TRANSCRIPTION FACTOR 3C POLYPEPTIDE 1"/>
    <property type="match status" value="1"/>
</dbReference>
<dbReference type="GO" id="GO:0042791">
    <property type="term" value="P:5S class rRNA transcription by RNA polymerase III"/>
    <property type="evidence" value="ECO:0007669"/>
    <property type="project" value="TreeGrafter"/>
</dbReference>
<evidence type="ECO:0000313" key="8">
    <source>
        <dbReference type="Proteomes" id="UP000653454"/>
    </source>
</evidence>
<keyword evidence="2" id="KW-0597">Phosphoprotein</keyword>
<gene>
    <name evidence="7" type="ORF">PLXY2_LOCUS15340</name>
</gene>
<name>A0A8S4GDW0_PLUXY</name>
<dbReference type="InterPro" id="IPR007309">
    <property type="entry name" value="TFIIIC_Bblock-bd"/>
</dbReference>
<dbReference type="EMBL" id="CAJHNJ030000184">
    <property type="protein sequence ID" value="CAG9137092.1"/>
    <property type="molecule type" value="Genomic_DNA"/>
</dbReference>
<comment type="caution">
    <text evidence="7">The sequence shown here is derived from an EMBL/GenBank/DDBJ whole genome shotgun (WGS) entry which is preliminary data.</text>
</comment>
<proteinExistence type="predicted"/>
<dbReference type="GO" id="GO:0003677">
    <property type="term" value="F:DNA binding"/>
    <property type="evidence" value="ECO:0007669"/>
    <property type="project" value="UniProtKB-KW"/>
</dbReference>
<evidence type="ECO:0000256" key="3">
    <source>
        <dbReference type="ARBA" id="ARBA00023125"/>
    </source>
</evidence>
<evidence type="ECO:0000313" key="7">
    <source>
        <dbReference type="EMBL" id="CAG9137092.1"/>
    </source>
</evidence>
<protein>
    <submittedName>
        <fullName evidence="7">(diamondback moth) hypothetical protein</fullName>
    </submittedName>
</protein>
<sequence length="1507" mass="171630">MGNPVINQFHINFKDIAIDEIALEGLDGIDVDLFWRRVEKRCSSSLSEKLKTRIWNFLLANDHVAFYKLPSPREPLEIRDRFSTIEETSGNLIEPPECFDGPYEYCPVPAAYGSCKDYNERVLIPKEDLKCCTLTAVVEEYGQCLVMVASLEERWRALAPQLPISQLKSLNLTHYCLLELIGKSRENGQMSAGNSNLLKIVKDPKFLFYNRKQLVKLGLIKVSCVPQVSGNRGAKAILLSLKRFYKSRVAMIPRHGIIHNIIQYLKEKPDFTERTDVLVKKKLASPSNIKRMKKVSHYFLVEDKDSERDGSEPVSKKRRLSDLSPLTPKKYLILNIQNEESSASEDESPPEAPLKCQYSVGVNLLRQAYEKFIEAGMNGLTQVQLGQVLGIEFYTCRSICRMFKARNIVREVLEDRGRQRTARYIARASKGTTDQSFAEEKQRMLDYIHNASLNLSTQNCSDDGELVEKKLKTEGIDEAKIIEVPYTSNPSNPGFLQALNSKKPPTLRQLKYANGILKVTRERLSVTGYQTLSTIVAEEIKEPRLDTKALATLVHKLFAEKQVKLFKLAWPGHHQRYSNLICAPHVTATHDVITRKYREICIRSYINKEVKTPKVKKEVKTVEQLGRPFKLYAYPRYMKVRKLHEFICKLVYFRDNPGFPDLPPGFASLIHMIPEMSVELAVGHISSTAMTQILPLRLTEAIMGQKLREVPQSMYKTILQSKSLQTCLRATLAVLSSFGLIQLCLPQAIADHHSGLLKYIFYVNRNAKLLDTTGTWPRDVDPKTIEKTFKFDTLDDVVTYWESLFDISLGTIVLDRDKSKQMPPARIRSLKDVEKNDDGSVYGDGGGPAGLDSTYYLELQRHWETMHVVNYKKTTLQALKLKKAKRLAAKNKEKKPAKKPIKPAKVKLVASKKPAANLKRKRLPERVLKWTKNEDYMLLLCKAALTIMSPNSQPGCLTVRNLVAKDILSAHDPGKTASFCHKRSVMLESNSTLTHERECLVSELRRRPHLASRYENRLKKVRLAHSLNMAKFICSARLPAMELVHILLQISRSKSYTKRVPCVALNLEEFNQNYDITMSTSQKAFNLYRTSPDCSDEVTTLKESIIMALAFKDDENVKKSEKVYTFLDKYSETQLRTAIEHLRKSSAISVKEKSLNNILNRFSFSDMVKTTSSFKATMSTYKFSAAYQRRQISKLNSEFVDQVANILNEELPTKPGGSPEMNCVVCELLVSNEVELVTESSPYITGSSGTLLNENNLNNIDIEAHYKLKLGTVQCVGKKDVKVYAEIFPEVDYAGILDSLVSDATIRKAKTKKKQQDKIIDILQEKKENGCTFMEIKNLTGHDTKTLVAKLQKMETNGILKLVGFYENLLVLTEFIKPWSVKNLDEHRVIPTPWLSLEGRINKNLFLKWCGVILNKVFEHPAISIQTISEDIEFISSRSVQDVLMFLERSKLVTLKVMTMSEPDLFSEDLLIEEEEFYKYASPQDIVAYPAKDAFTKYACLRKAMLS</sequence>
<accession>A0A8S4GDW0</accession>
<evidence type="ECO:0000256" key="2">
    <source>
        <dbReference type="ARBA" id="ARBA00022553"/>
    </source>
</evidence>
<keyword evidence="8" id="KW-1185">Reference proteome</keyword>
<evidence type="ECO:0000256" key="4">
    <source>
        <dbReference type="ARBA" id="ARBA00023163"/>
    </source>
</evidence>
<dbReference type="Pfam" id="PF04182">
    <property type="entry name" value="B-block_TFIIIC"/>
    <property type="match status" value="1"/>
</dbReference>
<evidence type="ECO:0000259" key="6">
    <source>
        <dbReference type="Pfam" id="PF04182"/>
    </source>
</evidence>
<evidence type="ECO:0000256" key="1">
    <source>
        <dbReference type="ARBA" id="ARBA00004123"/>
    </source>
</evidence>
<dbReference type="GO" id="GO:0006384">
    <property type="term" value="P:transcription initiation at RNA polymerase III promoter"/>
    <property type="evidence" value="ECO:0007669"/>
    <property type="project" value="InterPro"/>
</dbReference>
<dbReference type="PANTHER" id="PTHR15180">
    <property type="entry name" value="GENERAL TRANSCRIPTION FACTOR 3C POLYPEPTIDE 1"/>
    <property type="match status" value="1"/>
</dbReference>
<keyword evidence="4" id="KW-0804">Transcription</keyword>
<dbReference type="Proteomes" id="UP000653454">
    <property type="component" value="Unassembled WGS sequence"/>
</dbReference>
<dbReference type="GO" id="GO:0000127">
    <property type="term" value="C:transcription factor TFIIIC complex"/>
    <property type="evidence" value="ECO:0007669"/>
    <property type="project" value="InterPro"/>
</dbReference>
<keyword evidence="5" id="KW-0539">Nucleus</keyword>
<reference evidence="7" key="1">
    <citation type="submission" date="2020-11" db="EMBL/GenBank/DDBJ databases">
        <authorList>
            <person name="Whiteford S."/>
        </authorList>
    </citation>
    <scope>NUCLEOTIDE SEQUENCE</scope>
</reference>
<evidence type="ECO:0000256" key="5">
    <source>
        <dbReference type="ARBA" id="ARBA00023242"/>
    </source>
</evidence>
<keyword evidence="3" id="KW-0238">DNA-binding</keyword>
<feature type="domain" description="B-block binding subunit of TFIIIC" evidence="6">
    <location>
        <begin position="174"/>
        <end position="246"/>
    </location>
</feature>
<organism evidence="7 8">
    <name type="scientific">Plutella xylostella</name>
    <name type="common">Diamondback moth</name>
    <name type="synonym">Plutella maculipennis</name>
    <dbReference type="NCBI Taxonomy" id="51655"/>
    <lineage>
        <taxon>Eukaryota</taxon>
        <taxon>Metazoa</taxon>
        <taxon>Ecdysozoa</taxon>
        <taxon>Arthropoda</taxon>
        <taxon>Hexapoda</taxon>
        <taxon>Insecta</taxon>
        <taxon>Pterygota</taxon>
        <taxon>Neoptera</taxon>
        <taxon>Endopterygota</taxon>
        <taxon>Lepidoptera</taxon>
        <taxon>Glossata</taxon>
        <taxon>Ditrysia</taxon>
        <taxon>Yponomeutoidea</taxon>
        <taxon>Plutellidae</taxon>
        <taxon>Plutella</taxon>
    </lineage>
</organism>
<dbReference type="InterPro" id="IPR044210">
    <property type="entry name" value="Tfc3-like"/>
</dbReference>
<dbReference type="GO" id="GO:0005634">
    <property type="term" value="C:nucleus"/>
    <property type="evidence" value="ECO:0007669"/>
    <property type="project" value="UniProtKB-SubCell"/>
</dbReference>